<dbReference type="EMBL" id="JAGMVJ010000006">
    <property type="protein sequence ID" value="KAH7089404.1"/>
    <property type="molecule type" value="Genomic_DNA"/>
</dbReference>
<dbReference type="Gene3D" id="1.10.630.10">
    <property type="entry name" value="Cytochrome P450"/>
    <property type="match status" value="1"/>
</dbReference>
<dbReference type="PANTHER" id="PTHR24305">
    <property type="entry name" value="CYTOCHROME P450"/>
    <property type="match status" value="1"/>
</dbReference>
<accession>A0A8K0W006</accession>
<dbReference type="PROSITE" id="PS51257">
    <property type="entry name" value="PROKAR_LIPOPROTEIN"/>
    <property type="match status" value="1"/>
</dbReference>
<keyword evidence="4 5" id="KW-0408">Iron</keyword>
<dbReference type="Pfam" id="PF00067">
    <property type="entry name" value="p450"/>
    <property type="match status" value="1"/>
</dbReference>
<protein>
    <submittedName>
        <fullName evidence="8">Cytochrome P450</fullName>
    </submittedName>
</protein>
<dbReference type="PRINTS" id="PR00463">
    <property type="entry name" value="EP450I"/>
</dbReference>
<sequence>MELLLKGISSANLKQQNVFLTGVVILSCGFVMLAVYRILLHPLRHVPGPFVAKISGSYMFMSKIHLNRAHALRDLHNTYGSLVRIGPNEVSLADWRMYRKIYRDRSILKDPNFYGPFEFLDEGNIFATCDTADHAARKKLMDLIIERTDAMVDRIVREADKSSTRTVDVFHLLGVWSVEVICKVMFDTKFPANEAQISTILKAMENSPPSFLINVVAPWMKHSTLRFHLPGPLGRAYKSFEIWRQGTEAMLEDFSNHSLNSKEGMNFLGGHLLSTVNKHLDRTYSRKEALEEAMGVLIAGSQVTQHTFLYLLFAIASPEKQEVQRRLREELAKAEDTLQGLLKLPYLTAVIRETYRLYPAIMSTLPRILTRPLPIEDSNVTLPPSTRIGMQNYVHHRDGQMFRRPDEFLPERWLEGNGLNQGLDLEDMQAAVTTFSVGSRTCLGQNLAHAQLYLATARVIRRLKLSLNEGMAEEDMFMQDMWAVAPKGERLLLDVEYL</sequence>
<dbReference type="OrthoDB" id="1470350at2759"/>
<dbReference type="GO" id="GO:0004497">
    <property type="term" value="F:monooxygenase activity"/>
    <property type="evidence" value="ECO:0007669"/>
    <property type="project" value="UniProtKB-KW"/>
</dbReference>
<keyword evidence="7" id="KW-0812">Transmembrane</keyword>
<reference evidence="8" key="1">
    <citation type="journal article" date="2021" name="Nat. Commun.">
        <title>Genetic determinants of endophytism in the Arabidopsis root mycobiome.</title>
        <authorList>
            <person name="Mesny F."/>
            <person name="Miyauchi S."/>
            <person name="Thiergart T."/>
            <person name="Pickel B."/>
            <person name="Atanasova L."/>
            <person name="Karlsson M."/>
            <person name="Huettel B."/>
            <person name="Barry K.W."/>
            <person name="Haridas S."/>
            <person name="Chen C."/>
            <person name="Bauer D."/>
            <person name="Andreopoulos W."/>
            <person name="Pangilinan J."/>
            <person name="LaButti K."/>
            <person name="Riley R."/>
            <person name="Lipzen A."/>
            <person name="Clum A."/>
            <person name="Drula E."/>
            <person name="Henrissat B."/>
            <person name="Kohler A."/>
            <person name="Grigoriev I.V."/>
            <person name="Martin F.M."/>
            <person name="Hacquard S."/>
        </authorList>
    </citation>
    <scope>NUCLEOTIDE SEQUENCE</scope>
    <source>
        <strain evidence="8">MPI-SDFR-AT-0120</strain>
    </source>
</reference>
<dbReference type="Proteomes" id="UP000813461">
    <property type="component" value="Unassembled WGS sequence"/>
</dbReference>
<dbReference type="PANTHER" id="PTHR24305:SF166">
    <property type="entry name" value="CYTOCHROME P450 12A4, MITOCHONDRIAL-RELATED"/>
    <property type="match status" value="1"/>
</dbReference>
<dbReference type="PROSITE" id="PS00086">
    <property type="entry name" value="CYTOCHROME_P450"/>
    <property type="match status" value="1"/>
</dbReference>
<keyword evidence="6" id="KW-0560">Oxidoreductase</keyword>
<gene>
    <name evidence="8" type="ORF">FB567DRAFT_618506</name>
</gene>
<keyword evidence="3 5" id="KW-0479">Metal-binding</keyword>
<name>A0A8K0W006_9PLEO</name>
<evidence type="ECO:0000256" key="6">
    <source>
        <dbReference type="RuleBase" id="RU000461"/>
    </source>
</evidence>
<dbReference type="GO" id="GO:0005506">
    <property type="term" value="F:iron ion binding"/>
    <property type="evidence" value="ECO:0007669"/>
    <property type="project" value="InterPro"/>
</dbReference>
<keyword evidence="7" id="KW-0472">Membrane</keyword>
<dbReference type="InterPro" id="IPR017972">
    <property type="entry name" value="Cyt_P450_CS"/>
</dbReference>
<dbReference type="InterPro" id="IPR050121">
    <property type="entry name" value="Cytochrome_P450_monoxygenase"/>
</dbReference>
<evidence type="ECO:0000256" key="4">
    <source>
        <dbReference type="ARBA" id="ARBA00023004"/>
    </source>
</evidence>
<evidence type="ECO:0000256" key="1">
    <source>
        <dbReference type="ARBA" id="ARBA00001971"/>
    </source>
</evidence>
<dbReference type="InterPro" id="IPR002401">
    <property type="entry name" value="Cyt_P450_E_grp-I"/>
</dbReference>
<proteinExistence type="inferred from homology"/>
<evidence type="ECO:0000313" key="8">
    <source>
        <dbReference type="EMBL" id="KAH7089404.1"/>
    </source>
</evidence>
<dbReference type="InterPro" id="IPR036396">
    <property type="entry name" value="Cyt_P450_sf"/>
</dbReference>
<dbReference type="InterPro" id="IPR001128">
    <property type="entry name" value="Cyt_P450"/>
</dbReference>
<dbReference type="GO" id="GO:0016705">
    <property type="term" value="F:oxidoreductase activity, acting on paired donors, with incorporation or reduction of molecular oxygen"/>
    <property type="evidence" value="ECO:0007669"/>
    <property type="project" value="InterPro"/>
</dbReference>
<evidence type="ECO:0000256" key="3">
    <source>
        <dbReference type="ARBA" id="ARBA00022723"/>
    </source>
</evidence>
<keyword evidence="5 6" id="KW-0349">Heme</keyword>
<feature type="binding site" description="axial binding residue" evidence="5">
    <location>
        <position position="442"/>
    </location>
    <ligand>
        <name>heme</name>
        <dbReference type="ChEBI" id="CHEBI:30413"/>
    </ligand>
    <ligandPart>
        <name>Fe</name>
        <dbReference type="ChEBI" id="CHEBI:18248"/>
    </ligandPart>
</feature>
<evidence type="ECO:0000256" key="5">
    <source>
        <dbReference type="PIRSR" id="PIRSR602401-1"/>
    </source>
</evidence>
<dbReference type="PRINTS" id="PR00385">
    <property type="entry name" value="P450"/>
</dbReference>
<comment type="cofactor">
    <cofactor evidence="1 5">
        <name>heme</name>
        <dbReference type="ChEBI" id="CHEBI:30413"/>
    </cofactor>
</comment>
<evidence type="ECO:0000256" key="7">
    <source>
        <dbReference type="SAM" id="Phobius"/>
    </source>
</evidence>
<feature type="transmembrane region" description="Helical" evidence="7">
    <location>
        <begin position="18"/>
        <end position="39"/>
    </location>
</feature>
<dbReference type="SUPFAM" id="SSF48264">
    <property type="entry name" value="Cytochrome P450"/>
    <property type="match status" value="1"/>
</dbReference>
<keyword evidence="7" id="KW-1133">Transmembrane helix</keyword>
<organism evidence="8 9">
    <name type="scientific">Paraphoma chrysanthemicola</name>
    <dbReference type="NCBI Taxonomy" id="798071"/>
    <lineage>
        <taxon>Eukaryota</taxon>
        <taxon>Fungi</taxon>
        <taxon>Dikarya</taxon>
        <taxon>Ascomycota</taxon>
        <taxon>Pezizomycotina</taxon>
        <taxon>Dothideomycetes</taxon>
        <taxon>Pleosporomycetidae</taxon>
        <taxon>Pleosporales</taxon>
        <taxon>Pleosporineae</taxon>
        <taxon>Phaeosphaeriaceae</taxon>
        <taxon>Paraphoma</taxon>
    </lineage>
</organism>
<dbReference type="AlphaFoldDB" id="A0A8K0W006"/>
<comment type="caution">
    <text evidence="8">The sequence shown here is derived from an EMBL/GenBank/DDBJ whole genome shotgun (WGS) entry which is preliminary data.</text>
</comment>
<keyword evidence="9" id="KW-1185">Reference proteome</keyword>
<keyword evidence="6" id="KW-0503">Monooxygenase</keyword>
<comment type="similarity">
    <text evidence="2 6">Belongs to the cytochrome P450 family.</text>
</comment>
<dbReference type="GO" id="GO:0020037">
    <property type="term" value="F:heme binding"/>
    <property type="evidence" value="ECO:0007669"/>
    <property type="project" value="InterPro"/>
</dbReference>
<evidence type="ECO:0000313" key="9">
    <source>
        <dbReference type="Proteomes" id="UP000813461"/>
    </source>
</evidence>
<evidence type="ECO:0000256" key="2">
    <source>
        <dbReference type="ARBA" id="ARBA00010617"/>
    </source>
</evidence>